<organism evidence="1 2">
    <name type="scientific">Kaistella haifensis DSM 19056</name>
    <dbReference type="NCBI Taxonomy" id="1450526"/>
    <lineage>
        <taxon>Bacteria</taxon>
        <taxon>Pseudomonadati</taxon>
        <taxon>Bacteroidota</taxon>
        <taxon>Flavobacteriia</taxon>
        <taxon>Flavobacteriales</taxon>
        <taxon>Weeksellaceae</taxon>
        <taxon>Chryseobacterium group</taxon>
        <taxon>Kaistella</taxon>
    </lineage>
</organism>
<dbReference type="AlphaFoldDB" id="A0A246B7Q8"/>
<protein>
    <submittedName>
        <fullName evidence="1">Uncharacterized protein</fullName>
    </submittedName>
</protein>
<dbReference type="EMBL" id="JASZ02000029">
    <property type="protein sequence ID" value="OWK97400.1"/>
    <property type="molecule type" value="Genomic_DNA"/>
</dbReference>
<dbReference type="RefSeq" id="WP_088264758.1">
    <property type="nucleotide sequence ID" value="NZ_JASZ02000029.1"/>
</dbReference>
<accession>A0A246B7Q8</accession>
<name>A0A246B7Q8_9FLAO</name>
<evidence type="ECO:0000313" key="1">
    <source>
        <dbReference type="EMBL" id="OWK97400.1"/>
    </source>
</evidence>
<reference evidence="1 2" key="1">
    <citation type="submission" date="2014-01" db="EMBL/GenBank/DDBJ databases">
        <authorList>
            <consortium name="Genome Consortium for Active Teaching"/>
            <person name="Sontag T.C."/>
            <person name="Newman J.D."/>
        </authorList>
    </citation>
    <scope>NUCLEOTIDE SEQUENCE [LARGE SCALE GENOMIC DNA]</scope>
    <source>
        <strain evidence="1 2">DSM 19056</strain>
    </source>
</reference>
<comment type="caution">
    <text evidence="1">The sequence shown here is derived from an EMBL/GenBank/DDBJ whole genome shotgun (WGS) entry which is preliminary data.</text>
</comment>
<keyword evidence="2" id="KW-1185">Reference proteome</keyword>
<dbReference type="Proteomes" id="UP000197587">
    <property type="component" value="Unassembled WGS sequence"/>
</dbReference>
<gene>
    <name evidence="1" type="ORF">AP75_11330</name>
</gene>
<evidence type="ECO:0000313" key="2">
    <source>
        <dbReference type="Proteomes" id="UP000197587"/>
    </source>
</evidence>
<proteinExistence type="predicted"/>
<reference evidence="1 2" key="2">
    <citation type="submission" date="2017-05" db="EMBL/GenBank/DDBJ databases">
        <title>Genome of Chryseobacterium haifense.</title>
        <authorList>
            <person name="Newman J.D."/>
        </authorList>
    </citation>
    <scope>NUCLEOTIDE SEQUENCE [LARGE SCALE GENOMIC DNA]</scope>
    <source>
        <strain evidence="1 2">DSM 19056</strain>
    </source>
</reference>
<sequence length="240" mass="26655">MANLKKNGNLSGAIGNIVFVNDGKRTFARVKPDKVKQTPETKAAAGIFGLVSAREKMFRLQLLRILGIRPLQYFAARHRARIRKTIVGNPATNSENTPQFGDPQGLAGFSFNPKMEWQSCTNFFPEVESTSTTEIKVHLPEIKWKTQIIPPKNCNSAVVTLFVISAYLNSIYTPVRVLSSIEMKISATDSFPAQEWVIPTDSAEGWLLMVGCVKFASKNQPLIAMDEFSAAYLWAQQVEG</sequence>